<proteinExistence type="predicted"/>
<dbReference type="Proteomes" id="UP001159405">
    <property type="component" value="Unassembled WGS sequence"/>
</dbReference>
<reference evidence="4 5" key="1">
    <citation type="submission" date="2022-05" db="EMBL/GenBank/DDBJ databases">
        <authorList>
            <consortium name="Genoscope - CEA"/>
            <person name="William W."/>
        </authorList>
    </citation>
    <scope>NUCLEOTIDE SEQUENCE [LARGE SCALE GENOMIC DNA]</scope>
</reference>
<evidence type="ECO:0000313" key="5">
    <source>
        <dbReference type="Proteomes" id="UP001159405"/>
    </source>
</evidence>
<evidence type="ECO:0000313" key="4">
    <source>
        <dbReference type="EMBL" id="CAH3143912.1"/>
    </source>
</evidence>
<comment type="caution">
    <text evidence="4">The sequence shown here is derived from an EMBL/GenBank/DDBJ whole genome shotgun (WGS) entry which is preliminary data.</text>
</comment>
<evidence type="ECO:0000256" key="1">
    <source>
        <dbReference type="ARBA" id="ARBA00022786"/>
    </source>
</evidence>
<dbReference type="Pfam" id="PF25372">
    <property type="entry name" value="DUF7885"/>
    <property type="match status" value="1"/>
</dbReference>
<evidence type="ECO:0008006" key="6">
    <source>
        <dbReference type="Google" id="ProtNLM"/>
    </source>
</evidence>
<dbReference type="InterPro" id="IPR006553">
    <property type="entry name" value="Leu-rich_rpt_Cys-con_subtyp"/>
</dbReference>
<dbReference type="Gene3D" id="3.80.10.10">
    <property type="entry name" value="Ribonuclease Inhibitor"/>
    <property type="match status" value="1"/>
</dbReference>
<dbReference type="PANTHER" id="PTHR13318:SF190">
    <property type="entry name" value="PARTNER OF PAIRED, ISOFORM B"/>
    <property type="match status" value="1"/>
</dbReference>
<dbReference type="InterPro" id="IPR001810">
    <property type="entry name" value="F-box_dom"/>
</dbReference>
<dbReference type="PANTHER" id="PTHR13318">
    <property type="entry name" value="PARTNER OF PAIRED, ISOFORM B-RELATED"/>
    <property type="match status" value="1"/>
</dbReference>
<gene>
    <name evidence="4" type="ORF">PLOB_00043641</name>
</gene>
<keyword evidence="5" id="KW-1185">Reference proteome</keyword>
<feature type="domain" description="F-box/LRR-repeat protein 15-like leucin rich repeat" evidence="3">
    <location>
        <begin position="116"/>
        <end position="270"/>
    </location>
</feature>
<dbReference type="InterPro" id="IPR032675">
    <property type="entry name" value="LRR_dom_sf"/>
</dbReference>
<accession>A0ABN8PI75</accession>
<dbReference type="CDD" id="cd22126">
    <property type="entry name" value="F-box_FBXL15"/>
    <property type="match status" value="1"/>
</dbReference>
<protein>
    <recommendedName>
        <fullName evidence="6">F-box/LRR-repeat protein 15</fullName>
    </recommendedName>
</protein>
<dbReference type="SUPFAM" id="SSF81383">
    <property type="entry name" value="F-box domain"/>
    <property type="match status" value="1"/>
</dbReference>
<sequence length="338" mass="38023">MAQVGQPPWPKVLCGRVHVFRLPCRHIGKREDPGGKDEEETNMAGAKGVCPSFFNLPWEDVIFLHIFPHFSIQQLFKCRRVSRFFREVCDSYFAWQRSLDCSEVSSRLTTNAFSLLTKASSSLQLVVLKNCKGWLDEASLVEVLKRNPRISELDLTACSSLTNLSLYTLAEFNSGLRVIKLRECRWVSSDAVIQLSLCCNGLQHVDLTGCWEVTDSCVSSLASCCNGLQTLLLNDCYSVSDNSVRIVANSCPKLSHLGLKGCWRVSNTAIKLIGEYCPYLDTLEVRDCRDISEASLARLRLRGVKIDVGKTKRLRLHAGLYGYVEHDDWQIPVVNLNI</sequence>
<evidence type="ECO:0000259" key="3">
    <source>
        <dbReference type="Pfam" id="PF25372"/>
    </source>
</evidence>
<organism evidence="4 5">
    <name type="scientific">Porites lobata</name>
    <dbReference type="NCBI Taxonomy" id="104759"/>
    <lineage>
        <taxon>Eukaryota</taxon>
        <taxon>Metazoa</taxon>
        <taxon>Cnidaria</taxon>
        <taxon>Anthozoa</taxon>
        <taxon>Hexacorallia</taxon>
        <taxon>Scleractinia</taxon>
        <taxon>Fungiina</taxon>
        <taxon>Poritidae</taxon>
        <taxon>Porites</taxon>
    </lineage>
</organism>
<dbReference type="EMBL" id="CALNXK010000072">
    <property type="protein sequence ID" value="CAH3143912.1"/>
    <property type="molecule type" value="Genomic_DNA"/>
</dbReference>
<dbReference type="Pfam" id="PF12937">
    <property type="entry name" value="F-box-like"/>
    <property type="match status" value="1"/>
</dbReference>
<dbReference type="SUPFAM" id="SSF52047">
    <property type="entry name" value="RNI-like"/>
    <property type="match status" value="1"/>
</dbReference>
<keyword evidence="1" id="KW-0833">Ubl conjugation pathway</keyword>
<dbReference type="InterPro" id="IPR057207">
    <property type="entry name" value="FBXL15_LRR"/>
</dbReference>
<evidence type="ECO:0000259" key="2">
    <source>
        <dbReference type="Pfam" id="PF12937"/>
    </source>
</evidence>
<feature type="domain" description="F-box" evidence="2">
    <location>
        <begin position="62"/>
        <end position="97"/>
    </location>
</feature>
<name>A0ABN8PI75_9CNID</name>
<dbReference type="SMART" id="SM00367">
    <property type="entry name" value="LRR_CC"/>
    <property type="match status" value="5"/>
</dbReference>
<dbReference type="InterPro" id="IPR036047">
    <property type="entry name" value="F-box-like_dom_sf"/>
</dbReference>